<accession>A0ABS3VY31</accession>
<dbReference type="SUPFAM" id="SSF51905">
    <property type="entry name" value="FAD/NAD(P)-binding domain"/>
    <property type="match status" value="2"/>
</dbReference>
<dbReference type="GO" id="GO:0004497">
    <property type="term" value="F:monooxygenase activity"/>
    <property type="evidence" value="ECO:0007669"/>
    <property type="project" value="UniProtKB-KW"/>
</dbReference>
<name>A0ABS3VY31_MICEH</name>
<dbReference type="PANTHER" id="PTHR42802:SF1">
    <property type="entry name" value="L-ORNITHINE N(5)-MONOOXYGENASE"/>
    <property type="match status" value="1"/>
</dbReference>
<evidence type="ECO:0000256" key="5">
    <source>
        <dbReference type="ARBA" id="ARBA00016406"/>
    </source>
</evidence>
<comment type="similarity">
    <text evidence="3">Belongs to the lysine N(6)-hydroxylase/L-ornithine N(5)-oxygenase family.</text>
</comment>
<evidence type="ECO:0000256" key="9">
    <source>
        <dbReference type="ARBA" id="ARBA00023002"/>
    </source>
</evidence>
<dbReference type="EMBL" id="WVUH01000303">
    <property type="protein sequence ID" value="MBO4209450.1"/>
    <property type="molecule type" value="Genomic_DNA"/>
</dbReference>
<evidence type="ECO:0000256" key="11">
    <source>
        <dbReference type="ARBA" id="ARBA00029939"/>
    </source>
</evidence>
<evidence type="ECO:0000313" key="17">
    <source>
        <dbReference type="Proteomes" id="UP000823521"/>
    </source>
</evidence>
<evidence type="ECO:0000256" key="1">
    <source>
        <dbReference type="ARBA" id="ARBA00001974"/>
    </source>
</evidence>
<organism evidence="16 17">
    <name type="scientific">Micromonospora echinofusca</name>
    <dbReference type="NCBI Taxonomy" id="47858"/>
    <lineage>
        <taxon>Bacteria</taxon>
        <taxon>Bacillati</taxon>
        <taxon>Actinomycetota</taxon>
        <taxon>Actinomycetes</taxon>
        <taxon>Micromonosporales</taxon>
        <taxon>Micromonosporaceae</taxon>
        <taxon>Micromonospora</taxon>
    </lineage>
</organism>
<evidence type="ECO:0000256" key="2">
    <source>
        <dbReference type="ARBA" id="ARBA00004924"/>
    </source>
</evidence>
<reference evidence="16 17" key="1">
    <citation type="submission" date="2019-12" db="EMBL/GenBank/DDBJ databases">
        <title>Whole genome sequencing of endophytic Actinobacterium Micromonospora sp. MPMI6T.</title>
        <authorList>
            <person name="Evv R."/>
            <person name="Podile A.R."/>
        </authorList>
    </citation>
    <scope>NUCLEOTIDE SEQUENCE [LARGE SCALE GENOMIC DNA]</scope>
    <source>
        <strain evidence="16 17">MPMI6</strain>
    </source>
</reference>
<sequence length="452" mass="49868">MTSTTADYDLVGVGVGPFNLGLAALAEPLTDLRALFLDARPQFHWHPGLLLDSARLQVPFLADLVCLVDPTSRWSFLSYLRQHDRLFPFYFAERFHVPRREYDHYCRWVARSLPSCRFSARVDGVGWDASAARFQVDVTDRTTGTTSRVTARNVVLGVGTEPVVPDALAPLLGAEVFHAGEYLHRLPDLAGARDITVIGSGQSGAEVVLDLFRRAPEHGWRLRWLTRSPAFAPMEYSKLGLEHFTPDHTRYFRELPAPTRDRLVGQQWQLYKAISAETIAEIHDLLYERSVGGGQPGLTMAANVDVRAAQRAGAGYLLDCRQTRQERDFRVRTDRVVAATGYAARRPDLLDPLAHLIDTDADGRYRVDGDYRVALDPAVTGGLYVQNAELHTHGVGTPDLGLGAWRSATILNAVTGRTAYRLPARTAYTTFGVPADAEPVPPATAAHPPVPA</sequence>
<comment type="pathway">
    <text evidence="2">Siderophore biosynthesis.</text>
</comment>
<keyword evidence="10 16" id="KW-0503">Monooxygenase</keyword>
<comment type="cofactor">
    <cofactor evidence="1">
        <name>FAD</name>
        <dbReference type="ChEBI" id="CHEBI:57692"/>
    </cofactor>
</comment>
<comment type="caution">
    <text evidence="16">The sequence shown here is derived from an EMBL/GenBank/DDBJ whole genome shotgun (WGS) entry which is preliminary data.</text>
</comment>
<dbReference type="PANTHER" id="PTHR42802">
    <property type="entry name" value="MONOOXYGENASE"/>
    <property type="match status" value="1"/>
</dbReference>
<keyword evidence="8" id="KW-0521">NADP</keyword>
<evidence type="ECO:0000256" key="13">
    <source>
        <dbReference type="ARBA" id="ARBA00032493"/>
    </source>
</evidence>
<dbReference type="InterPro" id="IPR025700">
    <property type="entry name" value="Lys/Orn_oxygenase"/>
</dbReference>
<dbReference type="EC" id="1.14.13.59" evidence="4"/>
<comment type="catalytic activity">
    <reaction evidence="15">
        <text>L-lysine + NADPH + O2 = N(6)-hydroxy-L-lysine + NADP(+) + H2O</text>
        <dbReference type="Rhea" id="RHEA:23228"/>
        <dbReference type="ChEBI" id="CHEBI:15377"/>
        <dbReference type="ChEBI" id="CHEBI:15379"/>
        <dbReference type="ChEBI" id="CHEBI:32551"/>
        <dbReference type="ChEBI" id="CHEBI:57783"/>
        <dbReference type="ChEBI" id="CHEBI:57820"/>
        <dbReference type="ChEBI" id="CHEBI:58349"/>
        <dbReference type="EC" id="1.14.13.59"/>
    </reaction>
</comment>
<feature type="non-terminal residue" evidence="16">
    <location>
        <position position="452"/>
    </location>
</feature>
<evidence type="ECO:0000256" key="7">
    <source>
        <dbReference type="ARBA" id="ARBA00022827"/>
    </source>
</evidence>
<keyword evidence="17" id="KW-1185">Reference proteome</keyword>
<gene>
    <name evidence="16" type="ORF">GSF22_26175</name>
</gene>
<evidence type="ECO:0000256" key="14">
    <source>
        <dbReference type="ARBA" id="ARBA00032738"/>
    </source>
</evidence>
<dbReference type="Gene3D" id="3.50.50.60">
    <property type="entry name" value="FAD/NAD(P)-binding domain"/>
    <property type="match status" value="1"/>
</dbReference>
<dbReference type="Pfam" id="PF13434">
    <property type="entry name" value="Lys_Orn_oxgnase"/>
    <property type="match status" value="1"/>
</dbReference>
<proteinExistence type="inferred from homology"/>
<dbReference type="InterPro" id="IPR036188">
    <property type="entry name" value="FAD/NAD-bd_sf"/>
</dbReference>
<dbReference type="Proteomes" id="UP000823521">
    <property type="component" value="Unassembled WGS sequence"/>
</dbReference>
<keyword evidence="7" id="KW-0274">FAD</keyword>
<evidence type="ECO:0000256" key="8">
    <source>
        <dbReference type="ARBA" id="ARBA00022857"/>
    </source>
</evidence>
<evidence type="ECO:0000256" key="15">
    <source>
        <dbReference type="ARBA" id="ARBA00048407"/>
    </source>
</evidence>
<evidence type="ECO:0000256" key="6">
    <source>
        <dbReference type="ARBA" id="ARBA00022630"/>
    </source>
</evidence>
<evidence type="ECO:0000256" key="3">
    <source>
        <dbReference type="ARBA" id="ARBA00007588"/>
    </source>
</evidence>
<dbReference type="RefSeq" id="WP_208816414.1">
    <property type="nucleotide sequence ID" value="NZ_WVUH01000303.1"/>
</dbReference>
<protein>
    <recommendedName>
        <fullName evidence="5">L-lysine N6-monooxygenase MbtG</fullName>
        <ecNumber evidence="4">1.14.13.59</ecNumber>
    </recommendedName>
    <alternativeName>
        <fullName evidence="14">Lysine 6-N-hydroxylase</fullName>
    </alternativeName>
    <alternativeName>
        <fullName evidence="13">Lysine N6-hydroxylase</fullName>
    </alternativeName>
    <alternativeName>
        <fullName evidence="11">Lysine-N-oxygenase</fullName>
    </alternativeName>
    <alternativeName>
        <fullName evidence="12">Mycobactin synthase protein G</fullName>
    </alternativeName>
</protein>
<evidence type="ECO:0000256" key="10">
    <source>
        <dbReference type="ARBA" id="ARBA00023033"/>
    </source>
</evidence>
<evidence type="ECO:0000256" key="4">
    <source>
        <dbReference type="ARBA" id="ARBA00013076"/>
    </source>
</evidence>
<keyword evidence="6" id="KW-0285">Flavoprotein</keyword>
<evidence type="ECO:0000256" key="12">
    <source>
        <dbReference type="ARBA" id="ARBA00031158"/>
    </source>
</evidence>
<evidence type="ECO:0000313" key="16">
    <source>
        <dbReference type="EMBL" id="MBO4209450.1"/>
    </source>
</evidence>
<keyword evidence="9" id="KW-0560">Oxidoreductase</keyword>